<reference evidence="6" key="2">
    <citation type="submission" date="2020-09" db="EMBL/GenBank/DDBJ databases">
        <authorList>
            <person name="Sun Q."/>
            <person name="Zhou Y."/>
        </authorList>
    </citation>
    <scope>NUCLEOTIDE SEQUENCE</scope>
    <source>
        <strain evidence="6">CGMCC 1.7086</strain>
    </source>
</reference>
<keyword evidence="3 4" id="KW-0808">Transferase</keyword>
<evidence type="ECO:0000256" key="3">
    <source>
        <dbReference type="ARBA" id="ARBA00022679"/>
    </source>
</evidence>
<dbReference type="Pfam" id="PF02801">
    <property type="entry name" value="Ketoacyl-synt_C"/>
    <property type="match status" value="1"/>
</dbReference>
<dbReference type="EMBL" id="BMLS01000001">
    <property type="protein sequence ID" value="GGO65899.1"/>
    <property type="molecule type" value="Genomic_DNA"/>
</dbReference>
<dbReference type="PANTHER" id="PTHR11712">
    <property type="entry name" value="POLYKETIDE SYNTHASE-RELATED"/>
    <property type="match status" value="1"/>
</dbReference>
<dbReference type="GO" id="GO:0005829">
    <property type="term" value="C:cytosol"/>
    <property type="evidence" value="ECO:0007669"/>
    <property type="project" value="TreeGrafter"/>
</dbReference>
<dbReference type="PANTHER" id="PTHR11712:SF320">
    <property type="entry name" value="BETA-KETOACYL SYNTHASE"/>
    <property type="match status" value="1"/>
</dbReference>
<dbReference type="InterPro" id="IPR020841">
    <property type="entry name" value="PKS_Beta-ketoAc_synthase_dom"/>
</dbReference>
<dbReference type="NCBIfam" id="NF006618">
    <property type="entry name" value="PRK09185.1"/>
    <property type="match status" value="1"/>
</dbReference>
<dbReference type="Pfam" id="PF00109">
    <property type="entry name" value="ketoacyl-synt"/>
    <property type="match status" value="1"/>
</dbReference>
<organism evidence="6 7">
    <name type="scientific">Bowmanella pacifica</name>
    <dbReference type="NCBI Taxonomy" id="502051"/>
    <lineage>
        <taxon>Bacteria</taxon>
        <taxon>Pseudomonadati</taxon>
        <taxon>Pseudomonadota</taxon>
        <taxon>Gammaproteobacteria</taxon>
        <taxon>Alteromonadales</taxon>
        <taxon>Alteromonadaceae</taxon>
        <taxon>Bowmanella</taxon>
    </lineage>
</organism>
<dbReference type="InterPro" id="IPR014030">
    <property type="entry name" value="Ketoacyl_synth_N"/>
</dbReference>
<dbReference type="AlphaFoldDB" id="A0A918DHS0"/>
<comment type="caution">
    <text evidence="6">The sequence shown here is derived from an EMBL/GenBank/DDBJ whole genome shotgun (WGS) entry which is preliminary data.</text>
</comment>
<gene>
    <name evidence="6" type="ORF">GCM10010982_08800</name>
</gene>
<sequence length="385" mass="40082">MSSLVSLGIVCALGNNGQDVLSNCLRGGQFLSARQDLLPQRQVMVGAVNSPLPDMTDFPVEYQSRNNQLAFAAYQQIAEVIKKLNCAPHRLAVILGTSTSGIAEGEQALAQLDAEGRLPATYHYTTQEMHAPASFIASLSGATGPAYCISTACSSSAKALISARLLLDADMADVVITGGVDSLCKLTLNGFAALESVSAGVCQPFGKARDGINIGEGAALFVMQKGNNGIRLAGFGESADAYHISAPHPEGTGAYQAMHKALDMAGIVASSLGYLNLHGTGTPLNDEMESKAVNRLCSQVPCSSTKALTGHTLGAAGAIEAGICWLLMNQAEAWLPANQHNGLSDPTLAPINLLQSIIQVESLNYCLSNSFAFGGSNVALLLARE</sequence>
<dbReference type="GO" id="GO:0006633">
    <property type="term" value="P:fatty acid biosynthetic process"/>
    <property type="evidence" value="ECO:0007669"/>
    <property type="project" value="InterPro"/>
</dbReference>
<dbReference type="Proteomes" id="UP000606935">
    <property type="component" value="Unassembled WGS sequence"/>
</dbReference>
<proteinExistence type="inferred from homology"/>
<dbReference type="InterPro" id="IPR000794">
    <property type="entry name" value="Beta-ketoacyl_synthase"/>
</dbReference>
<dbReference type="Gene3D" id="3.40.47.10">
    <property type="match status" value="2"/>
</dbReference>
<dbReference type="GO" id="GO:0004315">
    <property type="term" value="F:3-oxoacyl-[acyl-carrier-protein] synthase activity"/>
    <property type="evidence" value="ECO:0007669"/>
    <property type="project" value="InterPro"/>
</dbReference>
<dbReference type="InterPro" id="IPR014031">
    <property type="entry name" value="Ketoacyl_synth_C"/>
</dbReference>
<keyword evidence="7" id="KW-1185">Reference proteome</keyword>
<dbReference type="InterPro" id="IPR016039">
    <property type="entry name" value="Thiolase-like"/>
</dbReference>
<protein>
    <submittedName>
        <fullName evidence="6">Beta-ketoacyl-[acyl-carrier-protein] synthase II</fullName>
    </submittedName>
</protein>
<dbReference type="SMART" id="SM00825">
    <property type="entry name" value="PKS_KS"/>
    <property type="match status" value="1"/>
</dbReference>
<evidence type="ECO:0000256" key="4">
    <source>
        <dbReference type="RuleBase" id="RU003694"/>
    </source>
</evidence>
<evidence type="ECO:0000259" key="5">
    <source>
        <dbReference type="PROSITE" id="PS52004"/>
    </source>
</evidence>
<comment type="pathway">
    <text evidence="1">Lipid metabolism; fatty acid biosynthesis.</text>
</comment>
<evidence type="ECO:0000256" key="2">
    <source>
        <dbReference type="ARBA" id="ARBA00008467"/>
    </source>
</evidence>
<dbReference type="CDD" id="cd00834">
    <property type="entry name" value="KAS_I_II"/>
    <property type="match status" value="1"/>
</dbReference>
<evidence type="ECO:0000313" key="7">
    <source>
        <dbReference type="Proteomes" id="UP000606935"/>
    </source>
</evidence>
<dbReference type="PROSITE" id="PS00606">
    <property type="entry name" value="KS3_1"/>
    <property type="match status" value="1"/>
</dbReference>
<name>A0A918DHS0_9ALTE</name>
<dbReference type="PROSITE" id="PS52004">
    <property type="entry name" value="KS3_2"/>
    <property type="match status" value="1"/>
</dbReference>
<evidence type="ECO:0000313" key="6">
    <source>
        <dbReference type="EMBL" id="GGO65899.1"/>
    </source>
</evidence>
<reference evidence="6" key="1">
    <citation type="journal article" date="2014" name="Int. J. Syst. Evol. Microbiol.">
        <title>Complete genome sequence of Corynebacterium casei LMG S-19264T (=DSM 44701T), isolated from a smear-ripened cheese.</title>
        <authorList>
            <consortium name="US DOE Joint Genome Institute (JGI-PGF)"/>
            <person name="Walter F."/>
            <person name="Albersmeier A."/>
            <person name="Kalinowski J."/>
            <person name="Ruckert C."/>
        </authorList>
    </citation>
    <scope>NUCLEOTIDE SEQUENCE</scope>
    <source>
        <strain evidence="6">CGMCC 1.7086</strain>
    </source>
</reference>
<dbReference type="InterPro" id="IPR018201">
    <property type="entry name" value="Ketoacyl_synth_AS"/>
</dbReference>
<dbReference type="SUPFAM" id="SSF53901">
    <property type="entry name" value="Thiolase-like"/>
    <property type="match status" value="2"/>
</dbReference>
<accession>A0A918DHS0</accession>
<dbReference type="RefSeq" id="WP_188690816.1">
    <property type="nucleotide sequence ID" value="NZ_BMLS01000001.1"/>
</dbReference>
<feature type="domain" description="Ketosynthase family 3 (KS3)" evidence="5">
    <location>
        <begin position="1"/>
        <end position="384"/>
    </location>
</feature>
<comment type="similarity">
    <text evidence="2 4">Belongs to the thiolase-like superfamily. Beta-ketoacyl-ACP synthases family.</text>
</comment>
<evidence type="ECO:0000256" key="1">
    <source>
        <dbReference type="ARBA" id="ARBA00005194"/>
    </source>
</evidence>